<evidence type="ECO:0000256" key="2">
    <source>
        <dbReference type="SAM" id="Phobius"/>
    </source>
</evidence>
<feature type="compositionally biased region" description="Low complexity" evidence="1">
    <location>
        <begin position="188"/>
        <end position="198"/>
    </location>
</feature>
<keyword evidence="2" id="KW-0812">Transmembrane</keyword>
<feature type="compositionally biased region" description="Polar residues" evidence="1">
    <location>
        <begin position="44"/>
        <end position="60"/>
    </location>
</feature>
<dbReference type="eggNOG" id="ENOG502QPXG">
    <property type="taxonomic scope" value="Eukaryota"/>
</dbReference>
<dbReference type="OMA" id="EHEWTIT"/>
<feature type="transmembrane region" description="Helical" evidence="2">
    <location>
        <begin position="591"/>
        <end position="610"/>
    </location>
</feature>
<evidence type="ECO:0000313" key="4">
    <source>
        <dbReference type="Proteomes" id="UP000018144"/>
    </source>
</evidence>
<feature type="region of interest" description="Disordered" evidence="1">
    <location>
        <begin position="92"/>
        <end position="367"/>
    </location>
</feature>
<feature type="compositionally biased region" description="Basic and acidic residues" evidence="1">
    <location>
        <begin position="400"/>
        <end position="444"/>
    </location>
</feature>
<dbReference type="AlphaFoldDB" id="U4KV10"/>
<dbReference type="PANTHER" id="PTHR36819:SF1">
    <property type="entry name" value="REGULATOR OF PHOSPHOLIPASE D SRF1"/>
    <property type="match status" value="1"/>
</dbReference>
<keyword evidence="2" id="KW-0472">Membrane</keyword>
<keyword evidence="4" id="KW-1185">Reference proteome</keyword>
<dbReference type="Proteomes" id="UP000018144">
    <property type="component" value="Unassembled WGS sequence"/>
</dbReference>
<feature type="region of interest" description="Disordered" evidence="1">
    <location>
        <begin position="1"/>
        <end position="79"/>
    </location>
</feature>
<feature type="transmembrane region" description="Helical" evidence="2">
    <location>
        <begin position="686"/>
        <end position="709"/>
    </location>
</feature>
<reference evidence="3 4" key="1">
    <citation type="journal article" date="2013" name="PLoS Genet.">
        <title>The genome and development-dependent transcriptomes of Pyronema confluens: a window into fungal evolution.</title>
        <authorList>
            <person name="Traeger S."/>
            <person name="Altegoer F."/>
            <person name="Freitag M."/>
            <person name="Gabaldon T."/>
            <person name="Kempken F."/>
            <person name="Kumar A."/>
            <person name="Marcet-Houben M."/>
            <person name="Poggeler S."/>
            <person name="Stajich J.E."/>
            <person name="Nowrousian M."/>
        </authorList>
    </citation>
    <scope>NUCLEOTIDE SEQUENCE [LARGE SCALE GENOMIC DNA]</scope>
    <source>
        <strain evidence="4">CBS 100304</strain>
        <tissue evidence="3">Vegetative mycelium</tissue>
    </source>
</reference>
<dbReference type="InterPro" id="IPR037737">
    <property type="entry name" value="Srf1"/>
</dbReference>
<gene>
    <name evidence="3" type="ORF">PCON_04885</name>
</gene>
<sequence length="718" mass="78512">MDSEPSHQNHNQNPNQQRPASSSQLAIPPRGRQQHSSAERVEQSLGQGQHQHATATTASYTDRDSNTHHNHSTVGTATASATALRVALSLLPTPGVDSTLLTPGKDRNGNGNLRTRTPSTGSGDREEKEKEKERGNSRSIDGTVTGGTSRDEMSPNRIRTLPTWVSRRPSSSSCDGDDGSHGTPSKQPTTSATSHATHPSPPEPSHRRVPQTSNPGSIHDSQREKTPVTPLPAGAHGQSRWRTFIEDTAMVPPKSRDGPGGLRRVSVAGSTAGHTARGRGGSVAGLSSGPWPSGLSETSAAGQGQSQGQSERREGRRGTVAGPGASGSGYRKNSEEEELSLGKGKENGQQRQQPQRRASISDPLIFSGGETRRIGKRVLASFALYEEERRILGDLGDDVEDRKGSLDHSLDDRHRAGKDSKEPKRYRWKGKDREREKEGGRKLWEYQGGDGSSTGGYDVAYDPESAEEWIMRAAEERERMERGKAEKEKKKEGESWLDGLADLALPWLAGGKAEEGGEGGIMEDRELRELVTTKQKKRNWWQKFYATLLNSPIVPLTCRSIIWLLSLLALSFAANIFHLSLQSNIEQKASTVMAIVVDGIALLYLIYITYDEISGKPLGLRSPNAKIRLIMFDLVFIVFDSANLSLAFDTLFDVRWSCRSFETQAVEKGSPLSMTNSPICQRQKALAAFLFLALGAWILTFTVSVFRVVERVNKGGRQ</sequence>
<dbReference type="GO" id="GO:0071944">
    <property type="term" value="C:cell periphery"/>
    <property type="evidence" value="ECO:0007669"/>
    <property type="project" value="TreeGrafter"/>
</dbReference>
<protein>
    <submittedName>
        <fullName evidence="3">Similar to Uncharacterized membrane protein YDL133W acc. no. Q12516</fullName>
    </submittedName>
</protein>
<accession>U4KV10</accession>
<name>U4KV10_PYROM</name>
<proteinExistence type="predicted"/>
<dbReference type="GO" id="GO:0000324">
    <property type="term" value="C:fungal-type vacuole"/>
    <property type="evidence" value="ECO:0007669"/>
    <property type="project" value="TreeGrafter"/>
</dbReference>
<feature type="compositionally biased region" description="Polar residues" evidence="1">
    <location>
        <begin position="349"/>
        <end position="358"/>
    </location>
</feature>
<keyword evidence="2" id="KW-1133">Transmembrane helix</keyword>
<feature type="compositionally biased region" description="Basic and acidic residues" evidence="1">
    <location>
        <begin position="123"/>
        <end position="136"/>
    </location>
</feature>
<feature type="region of interest" description="Disordered" evidence="1">
    <location>
        <begin position="397"/>
        <end position="459"/>
    </location>
</feature>
<feature type="transmembrane region" description="Helical" evidence="2">
    <location>
        <begin position="561"/>
        <end position="579"/>
    </location>
</feature>
<organism evidence="3 4">
    <name type="scientific">Pyronema omphalodes (strain CBS 100304)</name>
    <name type="common">Pyronema confluens</name>
    <dbReference type="NCBI Taxonomy" id="1076935"/>
    <lineage>
        <taxon>Eukaryota</taxon>
        <taxon>Fungi</taxon>
        <taxon>Dikarya</taxon>
        <taxon>Ascomycota</taxon>
        <taxon>Pezizomycotina</taxon>
        <taxon>Pezizomycetes</taxon>
        <taxon>Pezizales</taxon>
        <taxon>Pyronemataceae</taxon>
        <taxon>Pyronema</taxon>
    </lineage>
</organism>
<feature type="compositionally biased region" description="Low complexity" evidence="1">
    <location>
        <begin position="285"/>
        <end position="309"/>
    </location>
</feature>
<feature type="compositionally biased region" description="Polar residues" evidence="1">
    <location>
        <begin position="109"/>
        <end position="122"/>
    </location>
</feature>
<dbReference type="EMBL" id="HF935244">
    <property type="protein sequence ID" value="CCX05298.1"/>
    <property type="molecule type" value="Genomic_DNA"/>
</dbReference>
<feature type="compositionally biased region" description="Polar residues" evidence="1">
    <location>
        <begin position="137"/>
        <end position="148"/>
    </location>
</feature>
<evidence type="ECO:0000313" key="3">
    <source>
        <dbReference type="EMBL" id="CCX05298.1"/>
    </source>
</evidence>
<dbReference type="OrthoDB" id="2589563at2759"/>
<dbReference type="PANTHER" id="PTHR36819">
    <property type="entry name" value="REGULATOR OF PHOSPHOLIPASE D SRF1"/>
    <property type="match status" value="1"/>
</dbReference>
<evidence type="ECO:0000256" key="1">
    <source>
        <dbReference type="SAM" id="MobiDB-lite"/>
    </source>
</evidence>
<feature type="compositionally biased region" description="Low complexity" evidence="1">
    <location>
        <begin position="8"/>
        <end position="17"/>
    </location>
</feature>